<evidence type="ECO:0000313" key="1">
    <source>
        <dbReference type="EMBL" id="NYG07480.1"/>
    </source>
</evidence>
<reference evidence="1 2" key="1">
    <citation type="submission" date="2020-07" db="EMBL/GenBank/DDBJ databases">
        <title>Sequencing the genomes of 1000 actinobacteria strains.</title>
        <authorList>
            <person name="Klenk H.-P."/>
        </authorList>
    </citation>
    <scope>NUCLEOTIDE SEQUENCE [LARGE SCALE GENOMIC DNA]</scope>
    <source>
        <strain evidence="1 2">DSM 23987</strain>
    </source>
</reference>
<name>A0A852WFD8_9MICO</name>
<keyword evidence="2" id="KW-1185">Reference proteome</keyword>
<accession>A0A852WFD8</accession>
<dbReference type="Pfam" id="PF11188">
    <property type="entry name" value="DUF2975"/>
    <property type="match status" value="1"/>
</dbReference>
<gene>
    <name evidence="1" type="ORF">BJ986_001967</name>
</gene>
<dbReference type="InterPro" id="IPR021354">
    <property type="entry name" value="DUF2975"/>
</dbReference>
<dbReference type="AlphaFoldDB" id="A0A852WFD8"/>
<sequence length="171" mass="17858">MAVLVIAFIPGSPVIQDLPGAALTGLQRIGGVATGVGADPSGWSPFEIHDPSLGQRLLHMLTEVPGLLLIAEIGRRMSNLVRAAQDLDPFTAQNARALATLAKLTAIGGTGTWILSQVAQGVLAATMLTSLPTFRPQDTPLGWLAVGLIFAAFGRILDRGVAMRAELDTVI</sequence>
<organism evidence="1 2">
    <name type="scientific">Pedococcus badiiscoriae</name>
    <dbReference type="NCBI Taxonomy" id="642776"/>
    <lineage>
        <taxon>Bacteria</taxon>
        <taxon>Bacillati</taxon>
        <taxon>Actinomycetota</taxon>
        <taxon>Actinomycetes</taxon>
        <taxon>Micrococcales</taxon>
        <taxon>Intrasporangiaceae</taxon>
        <taxon>Pedococcus</taxon>
    </lineage>
</organism>
<dbReference type="Proteomes" id="UP000573599">
    <property type="component" value="Unassembled WGS sequence"/>
</dbReference>
<evidence type="ECO:0000313" key="2">
    <source>
        <dbReference type="Proteomes" id="UP000573599"/>
    </source>
</evidence>
<evidence type="ECO:0008006" key="3">
    <source>
        <dbReference type="Google" id="ProtNLM"/>
    </source>
</evidence>
<dbReference type="RefSeq" id="WP_179421825.1">
    <property type="nucleotide sequence ID" value="NZ_JACCAB010000001.1"/>
</dbReference>
<protein>
    <recommendedName>
        <fullName evidence="3">DUF2975 domain-containing protein</fullName>
    </recommendedName>
</protein>
<proteinExistence type="predicted"/>
<dbReference type="EMBL" id="JACCAB010000001">
    <property type="protein sequence ID" value="NYG07480.1"/>
    <property type="molecule type" value="Genomic_DNA"/>
</dbReference>
<comment type="caution">
    <text evidence="1">The sequence shown here is derived from an EMBL/GenBank/DDBJ whole genome shotgun (WGS) entry which is preliminary data.</text>
</comment>